<dbReference type="STRING" id="1850252.LPB136_04325"/>
<proteinExistence type="predicted"/>
<protein>
    <submittedName>
        <fullName evidence="1">Uncharacterized protein</fullName>
    </submittedName>
</protein>
<dbReference type="AlphaFoldDB" id="A0A1L3JHN5"/>
<keyword evidence="2" id="KW-1185">Reference proteome</keyword>
<accession>A0A1L3JHN5</accession>
<evidence type="ECO:0000313" key="1">
    <source>
        <dbReference type="EMBL" id="APG64638.1"/>
    </source>
</evidence>
<reference evidence="1 2" key="1">
    <citation type="submission" date="2016-11" db="EMBL/GenBank/DDBJ databases">
        <title>Tenacibaculum sp. LPB0136, isolated from marine environment.</title>
        <authorList>
            <person name="Kim E."/>
            <person name="Yi H."/>
        </authorList>
    </citation>
    <scope>NUCLEOTIDE SEQUENCE [LARGE SCALE GENOMIC DNA]</scope>
    <source>
        <strain evidence="1 2">LPB0136</strain>
    </source>
</reference>
<name>A0A1L3JHN5_9FLAO</name>
<gene>
    <name evidence="1" type="ORF">LPB136_04325</name>
</gene>
<dbReference type="OrthoDB" id="9838490at2"/>
<evidence type="ECO:0000313" key="2">
    <source>
        <dbReference type="Proteomes" id="UP000181898"/>
    </source>
</evidence>
<sequence length="157" mass="18138">MRVIKLNVNANLIDVSNNKDSGKIREYIDLGVKSKKQADLIISLAGTISEKENEFVGIETKYLFGKRDKRFEIVFKKDKIINIIKISKQKKFDKDAIELDIIISDMAERYNLTVNGIVLLTDHFDLVLTEKYSTNLKNSIEIVSYNKFKEKYVISNK</sequence>
<dbReference type="RefSeq" id="WP_072554963.1">
    <property type="nucleotide sequence ID" value="NZ_CP018155.1"/>
</dbReference>
<organism evidence="1 2">
    <name type="scientific">Tenacibaculum todarodis</name>
    <dbReference type="NCBI Taxonomy" id="1850252"/>
    <lineage>
        <taxon>Bacteria</taxon>
        <taxon>Pseudomonadati</taxon>
        <taxon>Bacteroidota</taxon>
        <taxon>Flavobacteriia</taxon>
        <taxon>Flavobacteriales</taxon>
        <taxon>Flavobacteriaceae</taxon>
        <taxon>Tenacibaculum</taxon>
    </lineage>
</organism>
<dbReference type="EMBL" id="CP018155">
    <property type="protein sequence ID" value="APG64638.1"/>
    <property type="molecule type" value="Genomic_DNA"/>
</dbReference>
<dbReference type="KEGG" id="ten:LPB136_04325"/>
<dbReference type="Proteomes" id="UP000181898">
    <property type="component" value="Chromosome"/>
</dbReference>